<dbReference type="PANTHER" id="PTHR36289">
    <property type="entry name" value="CHROMOSOME 12 OPEN READING FRAME 60"/>
    <property type="match status" value="1"/>
</dbReference>
<dbReference type="InterPro" id="IPR027895">
    <property type="entry name" value="DUF4533"/>
</dbReference>
<dbReference type="Proteomes" id="UP000694542">
    <property type="component" value="Chromosome 27"/>
</dbReference>
<accession>A0A8C0TGX4</accession>
<reference evidence="1" key="1">
    <citation type="submission" date="2018-10" db="EMBL/GenBank/DDBJ databases">
        <title>De novo assembly of a Great Dane genome.</title>
        <authorList>
            <person name="Kidd J.M."/>
            <person name="Pendleton A.L."/>
            <person name="Shen F."/>
            <person name="Emery S."/>
        </authorList>
    </citation>
    <scope>NUCLEOTIDE SEQUENCE [LARGE SCALE GENOMIC DNA]</scope>
    <source>
        <strain evidence="1">Great Dane</strain>
    </source>
</reference>
<evidence type="ECO:0000313" key="2">
    <source>
        <dbReference type="Proteomes" id="UP000694542"/>
    </source>
</evidence>
<protein>
    <submittedName>
        <fullName evidence="1">Uncharacterized protein</fullName>
    </submittedName>
</protein>
<dbReference type="Ensembl" id="ENSCAFT00040042522.1">
    <property type="protein sequence ID" value="ENSCAFP00040037091.1"/>
    <property type="gene ID" value="ENSCAFG00040022866.1"/>
</dbReference>
<dbReference type="AlphaFoldDB" id="A0A8C0TGX4"/>
<evidence type="ECO:0000313" key="1">
    <source>
        <dbReference type="Ensembl" id="ENSCAFP00040037091.1"/>
    </source>
</evidence>
<name>A0A8C0TGX4_CANLF</name>
<proteinExistence type="predicted"/>
<organism evidence="1 2">
    <name type="scientific">Canis lupus familiaris</name>
    <name type="common">Dog</name>
    <name type="synonym">Canis familiaris</name>
    <dbReference type="NCBI Taxonomy" id="9615"/>
    <lineage>
        <taxon>Eukaryota</taxon>
        <taxon>Metazoa</taxon>
        <taxon>Chordata</taxon>
        <taxon>Craniata</taxon>
        <taxon>Vertebrata</taxon>
        <taxon>Euteleostomi</taxon>
        <taxon>Mammalia</taxon>
        <taxon>Eutheria</taxon>
        <taxon>Laurasiatheria</taxon>
        <taxon>Carnivora</taxon>
        <taxon>Caniformia</taxon>
        <taxon>Canidae</taxon>
        <taxon>Canis</taxon>
    </lineage>
</organism>
<sequence>MSSESEEDKARLVQAAKTFFLHMQDLAAFTNMLIELFNSTMNTQIQSITVKEDDNAKDVFEQMFKIFKEMQSVVETKYDQMQKEPLYSKIATAVCSVVENTTNVKELQQSAKEVFKTVQTPVILSALNSSNILRILESSLSLLMKYPVMNLQLGDLYRKDTKEQSDANTSKKNTSPGPSKIGTIDILKKLQDALETEDSKNTIKSIAVQLEEVVKTIAPILEVLQKAINTMETKVSVTEVQRVVTQ</sequence>
<reference evidence="1" key="2">
    <citation type="submission" date="2025-08" db="UniProtKB">
        <authorList>
            <consortium name="Ensembl"/>
        </authorList>
    </citation>
    <scope>IDENTIFICATION</scope>
</reference>
<dbReference type="Pfam" id="PF15047">
    <property type="entry name" value="DUF4533"/>
    <property type="match status" value="1"/>
</dbReference>
<dbReference type="PANTHER" id="PTHR36289:SF1">
    <property type="entry name" value="CHROMOSOME 12 OPEN READING FRAME 60"/>
    <property type="match status" value="1"/>
</dbReference>